<dbReference type="GeneID" id="54362168"/>
<feature type="region of interest" description="Disordered" evidence="1">
    <location>
        <begin position="1"/>
        <end position="23"/>
    </location>
</feature>
<dbReference type="Proteomes" id="UP000504637">
    <property type="component" value="Unplaced"/>
</dbReference>
<reference evidence="3" key="1">
    <citation type="submission" date="2020-01" db="EMBL/GenBank/DDBJ databases">
        <authorList>
            <consortium name="DOE Joint Genome Institute"/>
            <person name="Haridas S."/>
            <person name="Albert R."/>
            <person name="Binder M."/>
            <person name="Bloem J."/>
            <person name="Labutti K."/>
            <person name="Salamov A."/>
            <person name="Andreopoulos B."/>
            <person name="Baker S.E."/>
            <person name="Barry K."/>
            <person name="Bills G."/>
            <person name="Bluhm B.H."/>
            <person name="Cannon C."/>
            <person name="Castanera R."/>
            <person name="Culley D.E."/>
            <person name="Daum C."/>
            <person name="Ezra D."/>
            <person name="Gonzalez J.B."/>
            <person name="Henrissat B."/>
            <person name="Kuo A."/>
            <person name="Liang C."/>
            <person name="Lipzen A."/>
            <person name="Lutzoni F."/>
            <person name="Magnuson J."/>
            <person name="Mondo S."/>
            <person name="Nolan M."/>
            <person name="Ohm R."/>
            <person name="Pangilinan J."/>
            <person name="Park H.-J."/>
            <person name="Ramirez L."/>
            <person name="Alfaro M."/>
            <person name="Sun H."/>
            <person name="Tritt A."/>
            <person name="Yoshinaga Y."/>
            <person name="Zwiers L.-H."/>
            <person name="Turgeon B.G."/>
            <person name="Goodwin S.B."/>
            <person name="Spatafora J.W."/>
            <person name="Crous P.W."/>
            <person name="Grigoriev I.V."/>
        </authorList>
    </citation>
    <scope>NUCLEOTIDE SEQUENCE</scope>
    <source>
        <strain evidence="3">CBS 342.82</strain>
    </source>
</reference>
<evidence type="ECO:0000313" key="2">
    <source>
        <dbReference type="Proteomes" id="UP000504637"/>
    </source>
</evidence>
<name>A0A6J3MFR3_9PEZI</name>
<dbReference type="RefSeq" id="XP_033462758.1">
    <property type="nucleotide sequence ID" value="XM_033604368.1"/>
</dbReference>
<gene>
    <name evidence="3" type="ORF">K489DRAFT_378263</name>
</gene>
<reference evidence="3" key="3">
    <citation type="submission" date="2025-08" db="UniProtKB">
        <authorList>
            <consortium name="RefSeq"/>
        </authorList>
    </citation>
    <scope>IDENTIFICATION</scope>
    <source>
        <strain evidence="3">CBS 342.82</strain>
    </source>
</reference>
<proteinExistence type="predicted"/>
<evidence type="ECO:0000313" key="3">
    <source>
        <dbReference type="RefSeq" id="XP_033462758.1"/>
    </source>
</evidence>
<organism evidence="3">
    <name type="scientific">Dissoconium aciculare CBS 342.82</name>
    <dbReference type="NCBI Taxonomy" id="1314786"/>
    <lineage>
        <taxon>Eukaryota</taxon>
        <taxon>Fungi</taxon>
        <taxon>Dikarya</taxon>
        <taxon>Ascomycota</taxon>
        <taxon>Pezizomycotina</taxon>
        <taxon>Dothideomycetes</taxon>
        <taxon>Dothideomycetidae</taxon>
        <taxon>Mycosphaerellales</taxon>
        <taxon>Dissoconiaceae</taxon>
        <taxon>Dissoconium</taxon>
    </lineage>
</organism>
<dbReference type="AlphaFoldDB" id="A0A6J3MFR3"/>
<sequence length="160" mass="17726">MASHRSLPPSPSSHPKAKSRKTELWKANSMENSAIHGMFDATGSSRNILPRGSDGLAKRHQNPTCCVLTVPCAKLTGNDAMTIVFRSMRHAGPDERDRKNEMRGVFHHQPPKVMPNCMTVDAVRRSLSSCGMHPELEDCKNACIHREENCPSMTPLYCDG</sequence>
<keyword evidence="2" id="KW-1185">Reference proteome</keyword>
<reference evidence="3" key="2">
    <citation type="submission" date="2020-04" db="EMBL/GenBank/DDBJ databases">
        <authorList>
            <consortium name="NCBI Genome Project"/>
        </authorList>
    </citation>
    <scope>NUCLEOTIDE SEQUENCE</scope>
    <source>
        <strain evidence="3">CBS 342.82</strain>
    </source>
</reference>
<evidence type="ECO:0000256" key="1">
    <source>
        <dbReference type="SAM" id="MobiDB-lite"/>
    </source>
</evidence>
<protein>
    <submittedName>
        <fullName evidence="3">Uncharacterized protein</fullName>
    </submittedName>
</protein>
<accession>A0A6J3MFR3</accession>